<dbReference type="GO" id="GO:0003677">
    <property type="term" value="F:DNA binding"/>
    <property type="evidence" value="ECO:0007669"/>
    <property type="project" value="UniProtKB-KW"/>
</dbReference>
<feature type="compositionally biased region" description="Basic and acidic residues" evidence="5">
    <location>
        <begin position="30"/>
        <end position="39"/>
    </location>
</feature>
<evidence type="ECO:0000313" key="8">
    <source>
        <dbReference type="Proteomes" id="UP000248039"/>
    </source>
</evidence>
<dbReference type="PANTHER" id="PTHR30385">
    <property type="entry name" value="SIGMA FACTOR F FLAGELLAR"/>
    <property type="match status" value="1"/>
</dbReference>
<dbReference type="Pfam" id="PF04539">
    <property type="entry name" value="Sigma70_r3"/>
    <property type="match status" value="1"/>
</dbReference>
<dbReference type="Proteomes" id="UP000248039">
    <property type="component" value="Unassembled WGS sequence"/>
</dbReference>
<dbReference type="InterPro" id="IPR007624">
    <property type="entry name" value="RNA_pol_sigma70_r3"/>
</dbReference>
<dbReference type="SUPFAM" id="SSF88946">
    <property type="entry name" value="Sigma2 domain of RNA polymerase sigma factors"/>
    <property type="match status" value="1"/>
</dbReference>
<evidence type="ECO:0000256" key="5">
    <source>
        <dbReference type="SAM" id="MobiDB-lite"/>
    </source>
</evidence>
<dbReference type="OrthoDB" id="9804285at2"/>
<feature type="region of interest" description="Disordered" evidence="5">
    <location>
        <begin position="1"/>
        <end position="41"/>
    </location>
</feature>
<dbReference type="InterPro" id="IPR036388">
    <property type="entry name" value="WH-like_DNA-bd_sf"/>
</dbReference>
<proteinExistence type="predicted"/>
<dbReference type="NCBIfam" id="TIGR02937">
    <property type="entry name" value="sigma70-ECF"/>
    <property type="match status" value="1"/>
</dbReference>
<dbReference type="NCBIfam" id="TIGR02980">
    <property type="entry name" value="SigBFG"/>
    <property type="match status" value="1"/>
</dbReference>
<dbReference type="InterPro" id="IPR007630">
    <property type="entry name" value="RNA_pol_sigma70_r4"/>
</dbReference>
<dbReference type="InterPro" id="IPR000943">
    <property type="entry name" value="RNA_pol_sigma70"/>
</dbReference>
<dbReference type="PRINTS" id="PR00046">
    <property type="entry name" value="SIGMA70FCT"/>
</dbReference>
<dbReference type="InterPro" id="IPR014322">
    <property type="entry name" value="RNA_pol_sigma-B/F/G"/>
</dbReference>
<dbReference type="Pfam" id="PF04545">
    <property type="entry name" value="Sigma70_r4"/>
    <property type="match status" value="1"/>
</dbReference>
<evidence type="ECO:0000256" key="4">
    <source>
        <dbReference type="ARBA" id="ARBA00023163"/>
    </source>
</evidence>
<protein>
    <submittedName>
        <fullName evidence="7">B/F/G family RNA polymerase sigma-70 factor</fullName>
    </submittedName>
</protein>
<dbReference type="Pfam" id="PF04542">
    <property type="entry name" value="Sigma70_r2"/>
    <property type="match status" value="1"/>
</dbReference>
<dbReference type="AlphaFoldDB" id="A0A2V4NHY1"/>
<evidence type="ECO:0000259" key="6">
    <source>
        <dbReference type="PROSITE" id="PS00715"/>
    </source>
</evidence>
<dbReference type="EMBL" id="PYBW01000041">
    <property type="protein sequence ID" value="PYC79980.1"/>
    <property type="molecule type" value="Genomic_DNA"/>
</dbReference>
<gene>
    <name evidence="7" type="ORF">C7C46_13580</name>
</gene>
<organism evidence="7 8">
    <name type="scientific">Streptomyces tateyamensis</name>
    <dbReference type="NCBI Taxonomy" id="565073"/>
    <lineage>
        <taxon>Bacteria</taxon>
        <taxon>Bacillati</taxon>
        <taxon>Actinomycetota</taxon>
        <taxon>Actinomycetes</taxon>
        <taxon>Kitasatosporales</taxon>
        <taxon>Streptomycetaceae</taxon>
        <taxon>Streptomyces</taxon>
    </lineage>
</organism>
<keyword evidence="1" id="KW-0805">Transcription regulation</keyword>
<keyword evidence="8" id="KW-1185">Reference proteome</keyword>
<keyword evidence="4" id="KW-0804">Transcription</keyword>
<accession>A0A2V4NHY1</accession>
<evidence type="ECO:0000256" key="1">
    <source>
        <dbReference type="ARBA" id="ARBA00023015"/>
    </source>
</evidence>
<evidence type="ECO:0000313" key="7">
    <source>
        <dbReference type="EMBL" id="PYC79980.1"/>
    </source>
</evidence>
<evidence type="ECO:0000256" key="3">
    <source>
        <dbReference type="ARBA" id="ARBA00023125"/>
    </source>
</evidence>
<dbReference type="InterPro" id="IPR013325">
    <property type="entry name" value="RNA_pol_sigma_r2"/>
</dbReference>
<dbReference type="GO" id="GO:0016987">
    <property type="term" value="F:sigma factor activity"/>
    <property type="evidence" value="ECO:0007669"/>
    <property type="project" value="UniProtKB-KW"/>
</dbReference>
<keyword evidence="3" id="KW-0238">DNA-binding</keyword>
<feature type="compositionally biased region" description="Low complexity" evidence="5">
    <location>
        <begin position="17"/>
        <end position="29"/>
    </location>
</feature>
<dbReference type="CDD" id="cd06171">
    <property type="entry name" value="Sigma70_r4"/>
    <property type="match status" value="1"/>
</dbReference>
<dbReference type="RefSeq" id="WP_110669247.1">
    <property type="nucleotide sequence ID" value="NZ_PYBW01000041.1"/>
</dbReference>
<dbReference type="Gene3D" id="1.10.10.10">
    <property type="entry name" value="Winged helix-like DNA-binding domain superfamily/Winged helix DNA-binding domain"/>
    <property type="match status" value="2"/>
</dbReference>
<dbReference type="Gene3D" id="1.20.120.1810">
    <property type="match status" value="1"/>
</dbReference>
<evidence type="ECO:0000256" key="2">
    <source>
        <dbReference type="ARBA" id="ARBA00023082"/>
    </source>
</evidence>
<name>A0A2V4NHY1_9ACTN</name>
<dbReference type="PROSITE" id="PS00715">
    <property type="entry name" value="SIGMA70_1"/>
    <property type="match status" value="1"/>
</dbReference>
<reference evidence="7 8" key="1">
    <citation type="submission" date="2018-03" db="EMBL/GenBank/DDBJ databases">
        <title>Bioinformatic expansion and discovery of thiopeptide antibiotics.</title>
        <authorList>
            <person name="Schwalen C.J."/>
            <person name="Hudson G.A."/>
            <person name="Mitchell D.A."/>
        </authorList>
    </citation>
    <scope>NUCLEOTIDE SEQUENCE [LARGE SCALE GENOMIC DNA]</scope>
    <source>
        <strain evidence="7 8">ATCC 21389</strain>
    </source>
</reference>
<dbReference type="InterPro" id="IPR014284">
    <property type="entry name" value="RNA_pol_sigma-70_dom"/>
</dbReference>
<keyword evidence="2" id="KW-0731">Sigma factor</keyword>
<feature type="domain" description="RNA polymerase sigma-70" evidence="6">
    <location>
        <begin position="100"/>
        <end position="113"/>
    </location>
</feature>
<dbReference type="InterPro" id="IPR013324">
    <property type="entry name" value="RNA_pol_sigma_r3/r4-like"/>
</dbReference>
<dbReference type="InterPro" id="IPR007627">
    <property type="entry name" value="RNA_pol_sigma70_r2"/>
</dbReference>
<dbReference type="GO" id="GO:0006352">
    <property type="term" value="P:DNA-templated transcription initiation"/>
    <property type="evidence" value="ECO:0007669"/>
    <property type="project" value="InterPro"/>
</dbReference>
<comment type="caution">
    <text evidence="7">The sequence shown here is derived from an EMBL/GenBank/DDBJ whole genome shotgun (WGS) entry which is preliminary data.</text>
</comment>
<sequence length="298" mass="33041">MTAPRALLTDPQTVRDTTTSSETAAACSARSDDIPRIDDPSAVAPADARELSRALLTRLSRLEEGTADYSYVRATLIELNISLVKYAARRFASRSEPMDDIVQVGTIGLIKAIDRFDPDRGLEFTTFALPTIIGEIKRHFRDSTWAVHVPRRLQELRLSLAKATDELEQVLDRAPTVTELAARLEVSEEEVVEGLTASNGYTAGSLDMQLETDSPDSALTRRLGFDDTRLTRFEDLHTLKPLLAALPERDRTIIALRFGEELTQAQIGQRLGISQMHVSRLLTRALATLRSGLLRDES</sequence>
<dbReference type="SUPFAM" id="SSF88659">
    <property type="entry name" value="Sigma3 and sigma4 domains of RNA polymerase sigma factors"/>
    <property type="match status" value="2"/>
</dbReference>
<dbReference type="PANTHER" id="PTHR30385:SF4">
    <property type="entry name" value="RNA POLYMERASE SIGMA-E FACTOR"/>
    <property type="match status" value="1"/>
</dbReference>